<protein>
    <recommendedName>
        <fullName evidence="2">DUF3447 domain-containing protein</fullName>
    </recommendedName>
</protein>
<name>A2G0T1_TRIV3</name>
<reference evidence="3" key="1">
    <citation type="submission" date="2006-10" db="EMBL/GenBank/DDBJ databases">
        <authorList>
            <person name="Amadeo P."/>
            <person name="Zhao Q."/>
            <person name="Wortman J."/>
            <person name="Fraser-Liggett C."/>
            <person name="Carlton J."/>
        </authorList>
    </citation>
    <scope>NUCLEOTIDE SEQUENCE</scope>
    <source>
        <strain evidence="3">G3</strain>
    </source>
</reference>
<dbReference type="InterPro" id="IPR002110">
    <property type="entry name" value="Ankyrin_rpt"/>
</dbReference>
<dbReference type="VEuPathDB" id="TrichDB:TVAG_037240"/>
<dbReference type="Pfam" id="PF12796">
    <property type="entry name" value="Ank_2"/>
    <property type="match status" value="2"/>
</dbReference>
<dbReference type="InterPro" id="IPR020683">
    <property type="entry name" value="DUF3447"/>
</dbReference>
<dbReference type="AlphaFoldDB" id="A2G0T1"/>
<evidence type="ECO:0000256" key="1">
    <source>
        <dbReference type="PROSITE-ProRule" id="PRU00023"/>
    </source>
</evidence>
<dbReference type="PANTHER" id="PTHR24182:SF13">
    <property type="entry name" value="LD18443P"/>
    <property type="match status" value="1"/>
</dbReference>
<dbReference type="VEuPathDB" id="TrichDB:TVAGG3_0668470"/>
<feature type="domain" description="DUF3447" evidence="2">
    <location>
        <begin position="187"/>
        <end position="262"/>
    </location>
</feature>
<dbReference type="SMART" id="SM00248">
    <property type="entry name" value="ANK"/>
    <property type="match status" value="8"/>
</dbReference>
<reference evidence="3" key="2">
    <citation type="journal article" date="2007" name="Science">
        <title>Draft genome sequence of the sexually transmitted pathogen Trichomonas vaginalis.</title>
        <authorList>
            <person name="Carlton J.M."/>
            <person name="Hirt R.P."/>
            <person name="Silva J.C."/>
            <person name="Delcher A.L."/>
            <person name="Schatz M."/>
            <person name="Zhao Q."/>
            <person name="Wortman J.R."/>
            <person name="Bidwell S.L."/>
            <person name="Alsmark U.C.M."/>
            <person name="Besteiro S."/>
            <person name="Sicheritz-Ponten T."/>
            <person name="Noel C.J."/>
            <person name="Dacks J.B."/>
            <person name="Foster P.G."/>
            <person name="Simillion C."/>
            <person name="Van de Peer Y."/>
            <person name="Miranda-Saavedra D."/>
            <person name="Barton G.J."/>
            <person name="Westrop G.D."/>
            <person name="Mueller S."/>
            <person name="Dessi D."/>
            <person name="Fiori P.L."/>
            <person name="Ren Q."/>
            <person name="Paulsen I."/>
            <person name="Zhang H."/>
            <person name="Bastida-Corcuera F.D."/>
            <person name="Simoes-Barbosa A."/>
            <person name="Brown M.T."/>
            <person name="Hayes R.D."/>
            <person name="Mukherjee M."/>
            <person name="Okumura C.Y."/>
            <person name="Schneider R."/>
            <person name="Smith A.J."/>
            <person name="Vanacova S."/>
            <person name="Villalvazo M."/>
            <person name="Haas B.J."/>
            <person name="Pertea M."/>
            <person name="Feldblyum T.V."/>
            <person name="Utterback T.R."/>
            <person name="Shu C.L."/>
            <person name="Osoegawa K."/>
            <person name="de Jong P.J."/>
            <person name="Hrdy I."/>
            <person name="Horvathova L."/>
            <person name="Zubacova Z."/>
            <person name="Dolezal P."/>
            <person name="Malik S.B."/>
            <person name="Logsdon J.M. Jr."/>
            <person name="Henze K."/>
            <person name="Gupta A."/>
            <person name="Wang C.C."/>
            <person name="Dunne R.L."/>
            <person name="Upcroft J.A."/>
            <person name="Upcroft P."/>
            <person name="White O."/>
            <person name="Salzberg S.L."/>
            <person name="Tang P."/>
            <person name="Chiu C.-H."/>
            <person name="Lee Y.-S."/>
            <person name="Embley T.M."/>
            <person name="Coombs G.H."/>
            <person name="Mottram J.C."/>
            <person name="Tachezy J."/>
            <person name="Fraser-Liggett C.M."/>
            <person name="Johnson P.J."/>
        </authorList>
    </citation>
    <scope>NUCLEOTIDE SEQUENCE [LARGE SCALE GENOMIC DNA]</scope>
    <source>
        <strain evidence="3">G3</strain>
    </source>
</reference>
<dbReference type="SUPFAM" id="SSF140860">
    <property type="entry name" value="Pseudo ankyrin repeat-like"/>
    <property type="match status" value="1"/>
</dbReference>
<dbReference type="Pfam" id="PF11929">
    <property type="entry name" value="DUF3447"/>
    <property type="match status" value="1"/>
</dbReference>
<dbReference type="InterPro" id="IPR036770">
    <property type="entry name" value="Ankyrin_rpt-contain_sf"/>
</dbReference>
<dbReference type="InParanoid" id="A2G0T1"/>
<feature type="repeat" description="ANK" evidence="1">
    <location>
        <begin position="301"/>
        <end position="333"/>
    </location>
</feature>
<dbReference type="OrthoDB" id="9995210at2759"/>
<sequence>MSDQNTNHSKYNELKSMCKRHIDTYNVLYQLKTPYNEDLISIYKVIKTNLIDSMKILPCNIVKGILDIIPYNKRYAKTYLELAKIIVDEYHVKNVTSIPFISNFLFYKKYGIKLHCFEEYEREDIDNLDKLEENTIYRAIMYDAIETFIYFIEREGFKKDQKHYRKLLYLCCYHGAINCFKYLRKNFNLEITHYCLESSFLGRNPEIVCECLKYQKPNDQCMVNAIISHNIDFVKLLMNEYHLDIDLYECGHYNNIESLLYYYEKTNDYNKCFINSSIFDIPSLSEYFFLLGANVNAKDHEGETALHLAARFNCRETTELIISFGANVNEENKDGATPLNIAAEFDSPDAAKILLSHNANDGEAFYIAASNNSKAVIELFLLHGANVNGKDNTGNTALHIAAIAPSNEAAEFLLLNGANPNEKDKYGQTALHIAAEYNRKEIVEILLSHGANVNEKDRNGQTPLHTAIYNLNRKICEMLLSHGAKVNEKDKDGNTVLQIAKRCQYQDISEVFHSYGVSK</sequence>
<dbReference type="Proteomes" id="UP000001542">
    <property type="component" value="Unassembled WGS sequence"/>
</dbReference>
<dbReference type="PROSITE" id="PS50297">
    <property type="entry name" value="ANK_REP_REGION"/>
    <property type="match status" value="5"/>
</dbReference>
<evidence type="ECO:0000313" key="3">
    <source>
        <dbReference type="EMBL" id="EAX89239.1"/>
    </source>
</evidence>
<dbReference type="EMBL" id="DS114220">
    <property type="protein sequence ID" value="EAX89239.1"/>
    <property type="molecule type" value="Genomic_DNA"/>
</dbReference>
<feature type="repeat" description="ANK" evidence="1">
    <location>
        <begin position="459"/>
        <end position="491"/>
    </location>
</feature>
<accession>A2G0T1</accession>
<dbReference type="SUPFAM" id="SSF48403">
    <property type="entry name" value="Ankyrin repeat"/>
    <property type="match status" value="1"/>
</dbReference>
<dbReference type="STRING" id="5722.A2G0T1"/>
<dbReference type="RefSeq" id="XP_001302169.1">
    <property type="nucleotide sequence ID" value="XM_001302168.1"/>
</dbReference>
<proteinExistence type="predicted"/>
<dbReference type="PROSITE" id="PS50088">
    <property type="entry name" value="ANK_REPEAT"/>
    <property type="match status" value="6"/>
</dbReference>
<keyword evidence="4" id="KW-1185">Reference proteome</keyword>
<dbReference type="PANTHER" id="PTHR24182">
    <property type="entry name" value="ANKYRIN REPEAT AND SOCS BOX CONTAINING 4"/>
    <property type="match status" value="1"/>
</dbReference>
<feature type="repeat" description="ANK" evidence="1">
    <location>
        <begin position="334"/>
        <end position="360"/>
    </location>
</feature>
<feature type="repeat" description="ANK" evidence="1">
    <location>
        <begin position="426"/>
        <end position="458"/>
    </location>
</feature>
<gene>
    <name evidence="3" type="ORF">TVAG_037240</name>
</gene>
<dbReference type="KEGG" id="tva:4746908"/>
<organism evidence="3 4">
    <name type="scientific">Trichomonas vaginalis (strain ATCC PRA-98 / G3)</name>
    <dbReference type="NCBI Taxonomy" id="412133"/>
    <lineage>
        <taxon>Eukaryota</taxon>
        <taxon>Metamonada</taxon>
        <taxon>Parabasalia</taxon>
        <taxon>Trichomonadida</taxon>
        <taxon>Trichomonadidae</taxon>
        <taxon>Trichomonas</taxon>
    </lineage>
</organism>
<dbReference type="eggNOG" id="KOG4177">
    <property type="taxonomic scope" value="Eukaryota"/>
</dbReference>
<feature type="repeat" description="ANK" evidence="1">
    <location>
        <begin position="393"/>
        <end position="425"/>
    </location>
</feature>
<evidence type="ECO:0000313" key="4">
    <source>
        <dbReference type="Proteomes" id="UP000001542"/>
    </source>
</evidence>
<dbReference type="SMR" id="A2G0T1"/>
<dbReference type="PRINTS" id="PR01415">
    <property type="entry name" value="ANKYRIN"/>
</dbReference>
<keyword evidence="1" id="KW-0040">ANK repeat</keyword>
<dbReference type="Gene3D" id="1.25.40.20">
    <property type="entry name" value="Ankyrin repeat-containing domain"/>
    <property type="match status" value="3"/>
</dbReference>
<evidence type="ECO:0000259" key="2">
    <source>
        <dbReference type="Pfam" id="PF11929"/>
    </source>
</evidence>
<feature type="repeat" description="ANK" evidence="1">
    <location>
        <begin position="360"/>
        <end position="392"/>
    </location>
</feature>